<dbReference type="EMBL" id="JARGEI010000011">
    <property type="protein sequence ID" value="KAJ8724131.1"/>
    <property type="molecule type" value="Genomic_DNA"/>
</dbReference>
<proteinExistence type="predicted"/>
<reference evidence="1" key="1">
    <citation type="submission" date="2023-03" db="EMBL/GenBank/DDBJ databases">
        <title>Chromosome-level genomes of two armyworms, Mythimna separata and Mythimna loreyi, provide insights into the biosynthesis and reception of sex pheromones.</title>
        <authorList>
            <person name="Zhao H."/>
        </authorList>
    </citation>
    <scope>NUCLEOTIDE SEQUENCE</scope>
    <source>
        <strain evidence="1">BeijingLab</strain>
        <tissue evidence="1">Pupa</tissue>
    </source>
</reference>
<dbReference type="Proteomes" id="UP001231518">
    <property type="component" value="Chromosome 20"/>
</dbReference>
<protein>
    <submittedName>
        <fullName evidence="1">Uncharacterized protein</fullName>
    </submittedName>
</protein>
<keyword evidence="2" id="KW-1185">Reference proteome</keyword>
<gene>
    <name evidence="1" type="ORF">PYW07_008111</name>
</gene>
<accession>A0AAD7YS51</accession>
<organism evidence="1 2">
    <name type="scientific">Mythimna separata</name>
    <name type="common">Oriental armyworm</name>
    <name type="synonym">Pseudaletia separata</name>
    <dbReference type="NCBI Taxonomy" id="271217"/>
    <lineage>
        <taxon>Eukaryota</taxon>
        <taxon>Metazoa</taxon>
        <taxon>Ecdysozoa</taxon>
        <taxon>Arthropoda</taxon>
        <taxon>Hexapoda</taxon>
        <taxon>Insecta</taxon>
        <taxon>Pterygota</taxon>
        <taxon>Neoptera</taxon>
        <taxon>Endopterygota</taxon>
        <taxon>Lepidoptera</taxon>
        <taxon>Glossata</taxon>
        <taxon>Ditrysia</taxon>
        <taxon>Noctuoidea</taxon>
        <taxon>Noctuidae</taxon>
        <taxon>Noctuinae</taxon>
        <taxon>Hadenini</taxon>
        <taxon>Mythimna</taxon>
    </lineage>
</organism>
<dbReference type="AlphaFoldDB" id="A0AAD7YS51"/>
<evidence type="ECO:0000313" key="2">
    <source>
        <dbReference type="Proteomes" id="UP001231518"/>
    </source>
</evidence>
<evidence type="ECO:0000313" key="1">
    <source>
        <dbReference type="EMBL" id="KAJ8724131.1"/>
    </source>
</evidence>
<name>A0AAD7YS51_MYTSE</name>
<comment type="caution">
    <text evidence="1">The sequence shown here is derived from an EMBL/GenBank/DDBJ whole genome shotgun (WGS) entry which is preliminary data.</text>
</comment>
<sequence>MTKMSDPFQPNLKMSLSEEMFSSFSVRNKNVKTSHLESDPGTSYEVFRNNTTAVEVIVKEVPKARKKTALPSEYQDDTLIRRLQNDIVRLRTDLNIAKNTLAKSRKGFLEMVREMRKQLDAANQSEMETQTKNLALQLDNEKLKTMLLSKSNLLNKLKKELVSMKRVMRYVIKSICNTPPQVLENVTCSSEPDYDEFENNLKKNFKVKFASTLFDDMCTFDSSIEKDTKYSFDKRLL</sequence>